<organism evidence="4 5">
    <name type="scientific">Pristionchus entomophagus</name>
    <dbReference type="NCBI Taxonomy" id="358040"/>
    <lineage>
        <taxon>Eukaryota</taxon>
        <taxon>Metazoa</taxon>
        <taxon>Ecdysozoa</taxon>
        <taxon>Nematoda</taxon>
        <taxon>Chromadorea</taxon>
        <taxon>Rhabditida</taxon>
        <taxon>Rhabditina</taxon>
        <taxon>Diplogasteromorpha</taxon>
        <taxon>Diplogasteroidea</taxon>
        <taxon>Neodiplogasteridae</taxon>
        <taxon>Pristionchus</taxon>
    </lineage>
</organism>
<feature type="domain" description="ETS" evidence="3">
    <location>
        <begin position="2"/>
        <end position="83"/>
    </location>
</feature>
<proteinExistence type="inferred from homology"/>
<dbReference type="EMBL" id="BTSX01000001">
    <property type="protein sequence ID" value="GMS79523.1"/>
    <property type="molecule type" value="Genomic_DNA"/>
</dbReference>
<dbReference type="GO" id="GO:0003700">
    <property type="term" value="F:DNA-binding transcription factor activity"/>
    <property type="evidence" value="ECO:0007669"/>
    <property type="project" value="InterPro"/>
</dbReference>
<dbReference type="InterPro" id="IPR036388">
    <property type="entry name" value="WH-like_DNA-bd_sf"/>
</dbReference>
<dbReference type="GO" id="GO:0043565">
    <property type="term" value="F:sequence-specific DNA binding"/>
    <property type="evidence" value="ECO:0007669"/>
    <property type="project" value="InterPro"/>
</dbReference>
<dbReference type="InterPro" id="IPR000418">
    <property type="entry name" value="Ets_dom"/>
</dbReference>
<dbReference type="Pfam" id="PF00178">
    <property type="entry name" value="Ets"/>
    <property type="match status" value="1"/>
</dbReference>
<name>A0AAV5SBI7_9BILA</name>
<accession>A0AAV5SBI7</accession>
<sequence>KPQFWFFLLKFLMEISKKNVISWTGRGREFKIFSMEAINSLWAEAQGKKKKPQVDSVRRTISGCYKRRIMIPVDAVMKLFVFKTEPSIHIGMTRDQLTIFIAQNNLIVQTQSHEPMIYADNSIYPTPDPSADRFFISNPDTVSPSTTVPRYVHPFEEIDALFDAPRPIPIDDDGSVLRDIEQYWTPPVPVIPQSYDQYLHE</sequence>
<reference evidence="4" key="1">
    <citation type="submission" date="2023-10" db="EMBL/GenBank/DDBJ databases">
        <title>Genome assembly of Pristionchus species.</title>
        <authorList>
            <person name="Yoshida K."/>
            <person name="Sommer R.J."/>
        </authorList>
    </citation>
    <scope>NUCLEOTIDE SEQUENCE</scope>
    <source>
        <strain evidence="4">RS0144</strain>
    </source>
</reference>
<keyword evidence="5" id="KW-1185">Reference proteome</keyword>
<protein>
    <recommendedName>
        <fullName evidence="3">ETS domain-containing protein</fullName>
    </recommendedName>
</protein>
<evidence type="ECO:0000313" key="5">
    <source>
        <dbReference type="Proteomes" id="UP001432027"/>
    </source>
</evidence>
<dbReference type="InterPro" id="IPR036390">
    <property type="entry name" value="WH_DNA-bd_sf"/>
</dbReference>
<evidence type="ECO:0000256" key="2">
    <source>
        <dbReference type="RuleBase" id="RU004019"/>
    </source>
</evidence>
<evidence type="ECO:0000313" key="4">
    <source>
        <dbReference type="EMBL" id="GMS79523.1"/>
    </source>
</evidence>
<comment type="caution">
    <text evidence="4">The sequence shown here is derived from an EMBL/GenBank/DDBJ whole genome shotgun (WGS) entry which is preliminary data.</text>
</comment>
<dbReference type="SUPFAM" id="SSF46785">
    <property type="entry name" value="Winged helix' DNA-binding domain"/>
    <property type="match status" value="1"/>
</dbReference>
<evidence type="ECO:0000256" key="1">
    <source>
        <dbReference type="ARBA" id="ARBA00005562"/>
    </source>
</evidence>
<feature type="non-terminal residue" evidence="4">
    <location>
        <position position="1"/>
    </location>
</feature>
<keyword evidence="2" id="KW-0238">DNA-binding</keyword>
<feature type="non-terminal residue" evidence="4">
    <location>
        <position position="201"/>
    </location>
</feature>
<dbReference type="GO" id="GO:0005634">
    <property type="term" value="C:nucleus"/>
    <property type="evidence" value="ECO:0007669"/>
    <property type="project" value="UniProtKB-SubCell"/>
</dbReference>
<keyword evidence="2" id="KW-0539">Nucleus</keyword>
<comment type="similarity">
    <text evidence="1 2">Belongs to the ETS family.</text>
</comment>
<evidence type="ECO:0000259" key="3">
    <source>
        <dbReference type="PROSITE" id="PS50061"/>
    </source>
</evidence>
<dbReference type="Proteomes" id="UP001432027">
    <property type="component" value="Unassembled WGS sequence"/>
</dbReference>
<comment type="subcellular location">
    <subcellularLocation>
        <location evidence="2">Nucleus</location>
    </subcellularLocation>
</comment>
<dbReference type="Gene3D" id="1.10.10.10">
    <property type="entry name" value="Winged helix-like DNA-binding domain superfamily/Winged helix DNA-binding domain"/>
    <property type="match status" value="1"/>
</dbReference>
<dbReference type="PROSITE" id="PS50061">
    <property type="entry name" value="ETS_DOMAIN_3"/>
    <property type="match status" value="1"/>
</dbReference>
<gene>
    <name evidence="4" type="ORF">PENTCL1PPCAC_1698</name>
</gene>
<dbReference type="AlphaFoldDB" id="A0AAV5SBI7"/>